<proteinExistence type="predicted"/>
<gene>
    <name evidence="2" type="ORF">LK10_10875</name>
</gene>
<feature type="transmembrane region" description="Helical" evidence="1">
    <location>
        <begin position="31"/>
        <end position="50"/>
    </location>
</feature>
<accession>A0A0B2AM34</accession>
<evidence type="ECO:0000256" key="1">
    <source>
        <dbReference type="SAM" id="Phobius"/>
    </source>
</evidence>
<dbReference type="AlphaFoldDB" id="A0A0B2AM34"/>
<keyword evidence="1" id="KW-0472">Membrane</keyword>
<dbReference type="Proteomes" id="UP000030982">
    <property type="component" value="Unassembled WGS sequence"/>
</dbReference>
<comment type="caution">
    <text evidence="2">The sequence shown here is derived from an EMBL/GenBank/DDBJ whole genome shotgun (WGS) entry which is preliminary data.</text>
</comment>
<keyword evidence="1" id="KW-1133">Transmembrane helix</keyword>
<keyword evidence="3" id="KW-1185">Reference proteome</keyword>
<sequence>MNAYRAGADSPDIGFTASLGFERKAVTAARLFSILVGLCVVLAAVVVGLGTGTEGTPTTSIPSQVAVLRGAAPGDLYGIS</sequence>
<reference evidence="2 3" key="1">
    <citation type="submission" date="2014-09" db="EMBL/GenBank/DDBJ databases">
        <title>Genome sequence of Sinomonas sp. MUSC 117.</title>
        <authorList>
            <person name="Lee L.-H."/>
        </authorList>
    </citation>
    <scope>NUCLEOTIDE SEQUENCE [LARGE SCALE GENOMIC DNA]</scope>
    <source>
        <strain evidence="2 3">MUSC 117</strain>
    </source>
</reference>
<evidence type="ECO:0000313" key="3">
    <source>
        <dbReference type="Proteomes" id="UP000030982"/>
    </source>
</evidence>
<evidence type="ECO:0000313" key="2">
    <source>
        <dbReference type="EMBL" id="KHL02904.1"/>
    </source>
</evidence>
<name>A0A0B2AM34_9MICC</name>
<protein>
    <submittedName>
        <fullName evidence="2">Uncharacterized protein</fullName>
    </submittedName>
</protein>
<organism evidence="2 3">
    <name type="scientific">Sinomonas humi</name>
    <dbReference type="NCBI Taxonomy" id="1338436"/>
    <lineage>
        <taxon>Bacteria</taxon>
        <taxon>Bacillati</taxon>
        <taxon>Actinomycetota</taxon>
        <taxon>Actinomycetes</taxon>
        <taxon>Micrococcales</taxon>
        <taxon>Micrococcaceae</taxon>
        <taxon>Sinomonas</taxon>
    </lineage>
</organism>
<dbReference type="RefSeq" id="WP_043123474.1">
    <property type="nucleotide sequence ID" value="NZ_JTDL01000109.1"/>
</dbReference>
<keyword evidence="1" id="KW-0812">Transmembrane</keyword>
<dbReference type="EMBL" id="JTDL01000109">
    <property type="protein sequence ID" value="KHL02904.1"/>
    <property type="molecule type" value="Genomic_DNA"/>
</dbReference>